<dbReference type="EMBL" id="JAAALK010000290">
    <property type="protein sequence ID" value="KAG8047865.1"/>
    <property type="molecule type" value="Genomic_DNA"/>
</dbReference>
<name>A0A8J5V240_ZIZPA</name>
<reference evidence="1" key="1">
    <citation type="journal article" date="2021" name="bioRxiv">
        <title>Whole Genome Assembly and Annotation of Northern Wild Rice, Zizania palustris L., Supports a Whole Genome Duplication in the Zizania Genus.</title>
        <authorList>
            <person name="Haas M."/>
            <person name="Kono T."/>
            <person name="Macchietto M."/>
            <person name="Millas R."/>
            <person name="McGilp L."/>
            <person name="Shao M."/>
            <person name="Duquette J."/>
            <person name="Hirsch C.N."/>
            <person name="Kimball J."/>
        </authorList>
    </citation>
    <scope>NUCLEOTIDE SEQUENCE</scope>
    <source>
        <tissue evidence="1">Fresh leaf tissue</tissue>
    </source>
</reference>
<evidence type="ECO:0000313" key="2">
    <source>
        <dbReference type="Proteomes" id="UP000729402"/>
    </source>
</evidence>
<gene>
    <name evidence="1" type="ORF">GUJ93_ZPchr0008g13996</name>
</gene>
<organism evidence="1 2">
    <name type="scientific">Zizania palustris</name>
    <name type="common">Northern wild rice</name>
    <dbReference type="NCBI Taxonomy" id="103762"/>
    <lineage>
        <taxon>Eukaryota</taxon>
        <taxon>Viridiplantae</taxon>
        <taxon>Streptophyta</taxon>
        <taxon>Embryophyta</taxon>
        <taxon>Tracheophyta</taxon>
        <taxon>Spermatophyta</taxon>
        <taxon>Magnoliopsida</taxon>
        <taxon>Liliopsida</taxon>
        <taxon>Poales</taxon>
        <taxon>Poaceae</taxon>
        <taxon>BOP clade</taxon>
        <taxon>Oryzoideae</taxon>
        <taxon>Oryzeae</taxon>
        <taxon>Zizaniinae</taxon>
        <taxon>Zizania</taxon>
    </lineage>
</organism>
<dbReference type="Proteomes" id="UP000729402">
    <property type="component" value="Unassembled WGS sequence"/>
</dbReference>
<keyword evidence="2" id="KW-1185">Reference proteome</keyword>
<accession>A0A8J5V240</accession>
<protein>
    <submittedName>
        <fullName evidence="1">Uncharacterized protein</fullName>
    </submittedName>
</protein>
<evidence type="ECO:0000313" key="1">
    <source>
        <dbReference type="EMBL" id="KAG8047865.1"/>
    </source>
</evidence>
<comment type="caution">
    <text evidence="1">The sequence shown here is derived from an EMBL/GenBank/DDBJ whole genome shotgun (WGS) entry which is preliminary data.</text>
</comment>
<reference evidence="1" key="2">
    <citation type="submission" date="2021-02" db="EMBL/GenBank/DDBJ databases">
        <authorList>
            <person name="Kimball J.A."/>
            <person name="Haas M.W."/>
            <person name="Macchietto M."/>
            <person name="Kono T."/>
            <person name="Duquette J."/>
            <person name="Shao M."/>
        </authorList>
    </citation>
    <scope>NUCLEOTIDE SEQUENCE</scope>
    <source>
        <tissue evidence="1">Fresh leaf tissue</tissue>
    </source>
</reference>
<dbReference type="AlphaFoldDB" id="A0A8J5V240"/>
<proteinExistence type="predicted"/>
<sequence>MAARGTRRRATRGALDFIGPGTTMTAAKISNHATKERGGRTFAGPTTTTAARIHRHASMEGSASTIVG</sequence>